<organism evidence="1 2">
    <name type="scientific">Pseudocercospora eumusae</name>
    <dbReference type="NCBI Taxonomy" id="321146"/>
    <lineage>
        <taxon>Eukaryota</taxon>
        <taxon>Fungi</taxon>
        <taxon>Dikarya</taxon>
        <taxon>Ascomycota</taxon>
        <taxon>Pezizomycotina</taxon>
        <taxon>Dothideomycetes</taxon>
        <taxon>Dothideomycetidae</taxon>
        <taxon>Mycosphaerellales</taxon>
        <taxon>Mycosphaerellaceae</taxon>
        <taxon>Pseudocercospora</taxon>
    </lineage>
</organism>
<keyword evidence="2" id="KW-1185">Reference proteome</keyword>
<dbReference type="EMBL" id="LFZN01000174">
    <property type="protein sequence ID" value="KXS96464.1"/>
    <property type="molecule type" value="Genomic_DNA"/>
</dbReference>
<dbReference type="AlphaFoldDB" id="A0A139H1Z2"/>
<evidence type="ECO:0000313" key="1">
    <source>
        <dbReference type="EMBL" id="KXS96464.1"/>
    </source>
</evidence>
<name>A0A139H1Z2_9PEZI</name>
<protein>
    <submittedName>
        <fullName evidence="1">Uncharacterized protein</fullName>
    </submittedName>
</protein>
<gene>
    <name evidence="1" type="ORF">AC578_3237</name>
</gene>
<reference evidence="1 2" key="1">
    <citation type="submission" date="2015-07" db="EMBL/GenBank/DDBJ databases">
        <title>Comparative genomics of the Sigatoka disease complex on banana suggests a link between parallel evolutionary changes in Pseudocercospora fijiensis and Pseudocercospora eumusae and increased virulence on the banana host.</title>
        <authorList>
            <person name="Chang T.-C."/>
            <person name="Salvucci A."/>
            <person name="Crous P.W."/>
            <person name="Stergiopoulos I."/>
        </authorList>
    </citation>
    <scope>NUCLEOTIDE SEQUENCE [LARGE SCALE GENOMIC DNA]</scope>
    <source>
        <strain evidence="1 2">CBS 114824</strain>
    </source>
</reference>
<dbReference type="Proteomes" id="UP000070133">
    <property type="component" value="Unassembled WGS sequence"/>
</dbReference>
<sequence>MFNGCGLAALFDQMQHLQPFKPQSTNFLRVVLYVIRELDGLARQLMDPKHMVVRKARVRMHSTPIPRQLAPGRKAIVPVNGADWRLKNYYSTRAMLTRIRHVQIRRTDHPFPLSNLDTGREPTLILDGDDLVAPGQQIKDQEDFARFYAVRSDGYFTNTAQQRAVERTPETMPNLHEIKFWAKEKYRAAMKKAKKMLGIEQPPPGYEVLGDRLGFAQERGLGVDDEFWVPKMQT</sequence>
<comment type="caution">
    <text evidence="1">The sequence shown here is derived from an EMBL/GenBank/DDBJ whole genome shotgun (WGS) entry which is preliminary data.</text>
</comment>
<evidence type="ECO:0000313" key="2">
    <source>
        <dbReference type="Proteomes" id="UP000070133"/>
    </source>
</evidence>
<proteinExistence type="predicted"/>
<accession>A0A139H1Z2</accession>